<feature type="compositionally biased region" description="Low complexity" evidence="1">
    <location>
        <begin position="73"/>
        <end position="88"/>
    </location>
</feature>
<gene>
    <name evidence="3" type="ORF">GCM10007100_03370</name>
</gene>
<feature type="region of interest" description="Disordered" evidence="1">
    <location>
        <begin position="60"/>
        <end position="102"/>
    </location>
</feature>
<name>A0A918THB9_9BACT</name>
<evidence type="ECO:0008006" key="5">
    <source>
        <dbReference type="Google" id="ProtNLM"/>
    </source>
</evidence>
<dbReference type="EMBL" id="BMXI01000001">
    <property type="protein sequence ID" value="GHC41827.1"/>
    <property type="molecule type" value="Genomic_DNA"/>
</dbReference>
<reference evidence="3" key="1">
    <citation type="journal article" date="2014" name="Int. J. Syst. Evol. Microbiol.">
        <title>Complete genome sequence of Corynebacterium casei LMG S-19264T (=DSM 44701T), isolated from a smear-ripened cheese.</title>
        <authorList>
            <consortium name="US DOE Joint Genome Institute (JGI-PGF)"/>
            <person name="Walter F."/>
            <person name="Albersmeier A."/>
            <person name="Kalinowski J."/>
            <person name="Ruckert C."/>
        </authorList>
    </citation>
    <scope>NUCLEOTIDE SEQUENCE</scope>
    <source>
        <strain evidence="3">KCTC 12988</strain>
    </source>
</reference>
<accession>A0A918THB9</accession>
<dbReference type="RefSeq" id="WP_189566756.1">
    <property type="nucleotide sequence ID" value="NZ_BMXI01000001.1"/>
</dbReference>
<evidence type="ECO:0000313" key="3">
    <source>
        <dbReference type="EMBL" id="GHC41827.1"/>
    </source>
</evidence>
<comment type="caution">
    <text evidence="3">The sequence shown here is derived from an EMBL/GenBank/DDBJ whole genome shotgun (WGS) entry which is preliminary data.</text>
</comment>
<keyword evidence="4" id="KW-1185">Reference proteome</keyword>
<feature type="signal peptide" evidence="2">
    <location>
        <begin position="1"/>
        <end position="23"/>
    </location>
</feature>
<dbReference type="AlphaFoldDB" id="A0A918THB9"/>
<dbReference type="Proteomes" id="UP000644507">
    <property type="component" value="Unassembled WGS sequence"/>
</dbReference>
<organism evidence="3 4">
    <name type="scientific">Roseibacillus persicicus</name>
    <dbReference type="NCBI Taxonomy" id="454148"/>
    <lineage>
        <taxon>Bacteria</taxon>
        <taxon>Pseudomonadati</taxon>
        <taxon>Verrucomicrobiota</taxon>
        <taxon>Verrucomicrobiia</taxon>
        <taxon>Verrucomicrobiales</taxon>
        <taxon>Verrucomicrobiaceae</taxon>
        <taxon>Roseibacillus</taxon>
    </lineage>
</organism>
<evidence type="ECO:0000256" key="2">
    <source>
        <dbReference type="SAM" id="SignalP"/>
    </source>
</evidence>
<reference evidence="3" key="2">
    <citation type="submission" date="2020-09" db="EMBL/GenBank/DDBJ databases">
        <authorList>
            <person name="Sun Q."/>
            <person name="Kim S."/>
        </authorList>
    </citation>
    <scope>NUCLEOTIDE SEQUENCE</scope>
    <source>
        <strain evidence="3">KCTC 12988</strain>
    </source>
</reference>
<feature type="chain" id="PRO_5037091259" description="PEP-CTERM protein-sorting domain-containing protein" evidence="2">
    <location>
        <begin position="24"/>
        <end position="242"/>
    </location>
</feature>
<sequence>MKNQTKFALLVATTAFTGTSVNAAVLAQYNDGTDEDAAALLNLATTVGITVSDLSDVGAQTGDSARITRPGFSTPTPAGPAAGSAAGSEWLEARSTENQGSPSSTDNYFFFTVNADPGTTINLTSLKYDFWLSDAGGGAATASAEGFISVDGGAFISIGSITATDTLGAGVAAPVAPANFDLSSITGVESLEVRIGIGYSQGNSTGTSGFVQGIQLDGSVIPEPSTTLLGLVSAIGLLRRRR</sequence>
<protein>
    <recommendedName>
        <fullName evidence="5">PEP-CTERM protein-sorting domain-containing protein</fullName>
    </recommendedName>
</protein>
<evidence type="ECO:0000313" key="4">
    <source>
        <dbReference type="Proteomes" id="UP000644507"/>
    </source>
</evidence>
<keyword evidence="2" id="KW-0732">Signal</keyword>
<proteinExistence type="predicted"/>
<evidence type="ECO:0000256" key="1">
    <source>
        <dbReference type="SAM" id="MobiDB-lite"/>
    </source>
</evidence>